<reference evidence="17 18" key="1">
    <citation type="journal article" date="2018" name="Plant J.">
        <title>Genome sequences of Chlorella sorokiniana UTEX 1602 and Micractinium conductrix SAG 241.80: implications to maltose excretion by a green alga.</title>
        <authorList>
            <person name="Arriola M.B."/>
            <person name="Velmurugan N."/>
            <person name="Zhang Y."/>
            <person name="Plunkett M.H."/>
            <person name="Hondzo H."/>
            <person name="Barney B.M."/>
        </authorList>
    </citation>
    <scope>NUCLEOTIDE SEQUENCE [LARGE SCALE GENOMIC DNA]</scope>
    <source>
        <strain evidence="17 18">SAG 241.80</strain>
    </source>
</reference>
<feature type="domain" description="Calcineurin-like phosphoesterase" evidence="13">
    <location>
        <begin position="218"/>
        <end position="407"/>
    </location>
</feature>
<comment type="catalytic activity">
    <reaction evidence="10">
        <text>a phosphate monoester + H2O = an alcohol + phosphate</text>
        <dbReference type="Rhea" id="RHEA:15017"/>
        <dbReference type="ChEBI" id="CHEBI:15377"/>
        <dbReference type="ChEBI" id="CHEBI:30879"/>
        <dbReference type="ChEBI" id="CHEBI:43474"/>
        <dbReference type="ChEBI" id="CHEBI:67140"/>
        <dbReference type="EC" id="3.1.3.2"/>
    </reaction>
</comment>
<sequence>MQERTDWEAALPPEHPRLARSTGADAHAPEQVHLAFAGPSSYAVTWMTHPLDDPAAALAAEAALGETATSGGSGDAGLASRRLAAATAAAAAAQLRLGADALEAGAAADASLERRHRHRRRRGCRHVQAAAERSVVQYGLESGEYQHTVESPDTVGCYSSGSYLSGAIHRVIVGAGDEGPLPPNSTIFYRVGDPSQGWSREFSFKTAPLVGPDTLPYRLGVIGDLGQTDHSLSTLDHLTVSAPESILLTGDLSYADGYQPRWDTWVRMVENFTASMPWMYCVGNHEIELTDGVKDFVAYENRFYFPYRQSLSTSKLYYSYDVAGAHIIMLSSYSPYSPASEQYAWLMGDLAGVDRGRTPWLIVSYHAPWYNSNYAHQGEGDGMRESMEALLYQHGVDFIFAGHVHAYERNERVYQSLLDECAPVHINIGDGGNKEGPDKKYYQRPPYSAFREPSFGHGTLDLLDTTHAEWRWHRNQDSGPEDADFVSIFRNPDCKPQLDAVRQQAAAAAQQRRQQQAGVEEEAEAAELAAERHLPAEQQQLAAAAGQRPCFQPRSGGGWGGGGGGGLGRLLSNPDTVLWGLIGLNLGGFVMWRLNGPMMATHATVSIEGLRAGRAWTVLTSAFSHRDFGHLAANMLGLFFFGRDIGRLFGGRKLLALYLAGGALGSLAHCGWYYYKACQTGEGRYGRARWFGFTPSALGASAAVNAITVVDILLYPTRTILLYGIIPLPAALLGALWLFRDISGTLDGVGHIAHAGHLGGAATGLAFYLAYRRGMIRPRGW</sequence>
<dbReference type="Pfam" id="PF16656">
    <property type="entry name" value="Pur_ac_phosph_N"/>
    <property type="match status" value="1"/>
</dbReference>
<evidence type="ECO:0000313" key="17">
    <source>
        <dbReference type="EMBL" id="PSC71931.1"/>
    </source>
</evidence>
<evidence type="ECO:0000259" key="16">
    <source>
        <dbReference type="Pfam" id="PF16656"/>
    </source>
</evidence>
<dbReference type="SUPFAM" id="SSF49363">
    <property type="entry name" value="Purple acid phosphatase, N-terminal domain"/>
    <property type="match status" value="1"/>
</dbReference>
<dbReference type="AlphaFoldDB" id="A0A2P6VD00"/>
<dbReference type="InterPro" id="IPR004843">
    <property type="entry name" value="Calcineurin-like_PHP"/>
</dbReference>
<keyword evidence="6 10" id="KW-0378">Hydrolase</keyword>
<comment type="similarity">
    <text evidence="3">Belongs to the peptidase S54 family.</text>
</comment>
<dbReference type="OrthoDB" id="407721at2759"/>
<feature type="domain" description="Purple acid phosphatase C-terminal" evidence="15">
    <location>
        <begin position="422"/>
        <end position="478"/>
    </location>
</feature>
<evidence type="ECO:0000256" key="2">
    <source>
        <dbReference type="ARBA" id="ARBA00008723"/>
    </source>
</evidence>
<dbReference type="Pfam" id="PF14008">
    <property type="entry name" value="Metallophos_C"/>
    <property type="match status" value="1"/>
</dbReference>
<protein>
    <recommendedName>
        <fullName evidence="10">Purple acid phosphatase</fullName>
        <ecNumber evidence="10">3.1.3.2</ecNumber>
    </recommendedName>
</protein>
<keyword evidence="4 12" id="KW-0812">Transmembrane</keyword>
<keyword evidence="9" id="KW-0325">Glycoprotein</keyword>
<comment type="similarity">
    <text evidence="2 10">Belongs to the metallophosphoesterase superfamily. Purple acid phosphatase family.</text>
</comment>
<evidence type="ECO:0000256" key="7">
    <source>
        <dbReference type="ARBA" id="ARBA00022989"/>
    </source>
</evidence>
<dbReference type="InterPro" id="IPR025733">
    <property type="entry name" value="PAPs_C"/>
</dbReference>
<accession>A0A2P6VD00</accession>
<evidence type="ECO:0000256" key="5">
    <source>
        <dbReference type="ARBA" id="ARBA00022729"/>
    </source>
</evidence>
<feature type="transmembrane region" description="Helical" evidence="12">
    <location>
        <begin position="751"/>
        <end position="771"/>
    </location>
</feature>
<organism evidence="17 18">
    <name type="scientific">Micractinium conductrix</name>
    <dbReference type="NCBI Taxonomy" id="554055"/>
    <lineage>
        <taxon>Eukaryota</taxon>
        <taxon>Viridiplantae</taxon>
        <taxon>Chlorophyta</taxon>
        <taxon>core chlorophytes</taxon>
        <taxon>Trebouxiophyceae</taxon>
        <taxon>Chlorellales</taxon>
        <taxon>Chlorellaceae</taxon>
        <taxon>Chlorella clade</taxon>
        <taxon>Micractinium</taxon>
    </lineage>
</organism>
<gene>
    <name evidence="17" type="ORF">C2E20_4672</name>
</gene>
<dbReference type="GO" id="GO:0003993">
    <property type="term" value="F:acid phosphatase activity"/>
    <property type="evidence" value="ECO:0007669"/>
    <property type="project" value="UniProtKB-EC"/>
</dbReference>
<feature type="transmembrane region" description="Helical" evidence="12">
    <location>
        <begin position="655"/>
        <end position="675"/>
    </location>
</feature>
<feature type="compositionally biased region" description="Low complexity" evidence="11">
    <location>
        <begin position="536"/>
        <end position="547"/>
    </location>
</feature>
<dbReference type="Gene3D" id="1.20.1540.10">
    <property type="entry name" value="Rhomboid-like"/>
    <property type="match status" value="1"/>
</dbReference>
<evidence type="ECO:0000256" key="9">
    <source>
        <dbReference type="ARBA" id="ARBA00023180"/>
    </source>
</evidence>
<evidence type="ECO:0000256" key="4">
    <source>
        <dbReference type="ARBA" id="ARBA00022692"/>
    </source>
</evidence>
<dbReference type="InterPro" id="IPR008963">
    <property type="entry name" value="Purple_acid_Pase-like_N"/>
</dbReference>
<feature type="domain" description="Purple acid phosphatase N-terminal" evidence="16">
    <location>
        <begin position="130"/>
        <end position="206"/>
    </location>
</feature>
<name>A0A2P6VD00_9CHLO</name>
<dbReference type="Proteomes" id="UP000239649">
    <property type="component" value="Unassembled WGS sequence"/>
</dbReference>
<evidence type="ECO:0000256" key="3">
    <source>
        <dbReference type="ARBA" id="ARBA00009045"/>
    </source>
</evidence>
<feature type="transmembrane region" description="Helical" evidence="12">
    <location>
        <begin position="690"/>
        <end position="713"/>
    </location>
</feature>
<dbReference type="InterPro" id="IPR041792">
    <property type="entry name" value="MPP_PAP"/>
</dbReference>
<feature type="compositionally biased region" description="Low complexity" evidence="11">
    <location>
        <begin position="506"/>
        <end position="518"/>
    </location>
</feature>
<dbReference type="InterPro" id="IPR039331">
    <property type="entry name" value="PAPs-like"/>
</dbReference>
<dbReference type="PANTHER" id="PTHR22953">
    <property type="entry name" value="ACID PHOSPHATASE RELATED"/>
    <property type="match status" value="1"/>
</dbReference>
<evidence type="ECO:0000259" key="14">
    <source>
        <dbReference type="Pfam" id="PF01694"/>
    </source>
</evidence>
<evidence type="ECO:0000313" key="18">
    <source>
        <dbReference type="Proteomes" id="UP000239649"/>
    </source>
</evidence>
<keyword evidence="7 12" id="KW-1133">Transmembrane helix</keyword>
<evidence type="ECO:0000256" key="8">
    <source>
        <dbReference type="ARBA" id="ARBA00023136"/>
    </source>
</evidence>
<evidence type="ECO:0000259" key="15">
    <source>
        <dbReference type="Pfam" id="PF14008"/>
    </source>
</evidence>
<dbReference type="Pfam" id="PF00149">
    <property type="entry name" value="Metallophos"/>
    <property type="match status" value="1"/>
</dbReference>
<dbReference type="SUPFAM" id="SSF56300">
    <property type="entry name" value="Metallo-dependent phosphatases"/>
    <property type="match status" value="1"/>
</dbReference>
<dbReference type="GO" id="GO:0016020">
    <property type="term" value="C:membrane"/>
    <property type="evidence" value="ECO:0007669"/>
    <property type="project" value="UniProtKB-SubCell"/>
</dbReference>
<dbReference type="CDD" id="cd00839">
    <property type="entry name" value="MPP_PAPs"/>
    <property type="match status" value="1"/>
</dbReference>
<evidence type="ECO:0000256" key="12">
    <source>
        <dbReference type="SAM" id="Phobius"/>
    </source>
</evidence>
<dbReference type="GO" id="GO:0004252">
    <property type="term" value="F:serine-type endopeptidase activity"/>
    <property type="evidence" value="ECO:0007669"/>
    <property type="project" value="InterPro"/>
</dbReference>
<keyword evidence="8 12" id="KW-0472">Membrane</keyword>
<keyword evidence="5" id="KW-0732">Signal</keyword>
<feature type="region of interest" description="Disordered" evidence="11">
    <location>
        <begin position="506"/>
        <end position="558"/>
    </location>
</feature>
<feature type="transmembrane region" description="Helical" evidence="12">
    <location>
        <begin position="577"/>
        <end position="594"/>
    </location>
</feature>
<dbReference type="PANTHER" id="PTHR22953:SF153">
    <property type="entry name" value="PURPLE ACID PHOSPHATASE"/>
    <property type="match status" value="1"/>
</dbReference>
<dbReference type="EMBL" id="LHPF02000012">
    <property type="protein sequence ID" value="PSC71931.1"/>
    <property type="molecule type" value="Genomic_DNA"/>
</dbReference>
<dbReference type="InterPro" id="IPR015914">
    <property type="entry name" value="PAPs_N"/>
</dbReference>
<keyword evidence="18" id="KW-1185">Reference proteome</keyword>
<dbReference type="Pfam" id="PF01694">
    <property type="entry name" value="Rhomboid"/>
    <property type="match status" value="1"/>
</dbReference>
<proteinExistence type="inferred from homology"/>
<feature type="region of interest" description="Disordered" evidence="11">
    <location>
        <begin position="1"/>
        <end position="24"/>
    </location>
</feature>
<feature type="transmembrane region" description="Helical" evidence="12">
    <location>
        <begin position="720"/>
        <end position="739"/>
    </location>
</feature>
<comment type="subcellular location">
    <subcellularLocation>
        <location evidence="1">Membrane</location>
        <topology evidence="1">Multi-pass membrane protein</topology>
    </subcellularLocation>
</comment>
<dbReference type="STRING" id="554055.A0A2P6VD00"/>
<dbReference type="Gene3D" id="2.60.40.380">
    <property type="entry name" value="Purple acid phosphatase-like, N-terminal"/>
    <property type="match status" value="1"/>
</dbReference>
<evidence type="ECO:0000256" key="6">
    <source>
        <dbReference type="ARBA" id="ARBA00022801"/>
    </source>
</evidence>
<feature type="domain" description="Peptidase S54 rhomboid" evidence="14">
    <location>
        <begin position="613"/>
        <end position="770"/>
    </location>
</feature>
<dbReference type="InterPro" id="IPR029052">
    <property type="entry name" value="Metallo-depent_PP-like"/>
</dbReference>
<dbReference type="GO" id="GO:0046872">
    <property type="term" value="F:metal ion binding"/>
    <property type="evidence" value="ECO:0007669"/>
    <property type="project" value="InterPro"/>
</dbReference>
<evidence type="ECO:0000256" key="1">
    <source>
        <dbReference type="ARBA" id="ARBA00004141"/>
    </source>
</evidence>
<dbReference type="EC" id="3.1.3.2" evidence="10"/>
<dbReference type="InterPro" id="IPR035952">
    <property type="entry name" value="Rhomboid-like_sf"/>
</dbReference>
<evidence type="ECO:0000256" key="10">
    <source>
        <dbReference type="RuleBase" id="RU361203"/>
    </source>
</evidence>
<dbReference type="InterPro" id="IPR022764">
    <property type="entry name" value="Peptidase_S54_rhomboid_dom"/>
</dbReference>
<evidence type="ECO:0000256" key="11">
    <source>
        <dbReference type="SAM" id="MobiDB-lite"/>
    </source>
</evidence>
<dbReference type="SUPFAM" id="SSF144091">
    <property type="entry name" value="Rhomboid-like"/>
    <property type="match status" value="1"/>
</dbReference>
<dbReference type="Gene3D" id="3.60.21.10">
    <property type="match status" value="1"/>
</dbReference>
<evidence type="ECO:0000259" key="13">
    <source>
        <dbReference type="Pfam" id="PF00149"/>
    </source>
</evidence>
<comment type="caution">
    <text evidence="17">The sequence shown here is derived from an EMBL/GenBank/DDBJ whole genome shotgun (WGS) entry which is preliminary data.</text>
</comment>